<dbReference type="Gene3D" id="1.25.40.10">
    <property type="entry name" value="Tetratricopeptide repeat domain"/>
    <property type="match status" value="2"/>
</dbReference>
<dbReference type="PANTHER" id="PTHR44943">
    <property type="entry name" value="CELLULOSE SYNTHASE OPERON PROTEIN C"/>
    <property type="match status" value="1"/>
</dbReference>
<dbReference type="EMBL" id="JAFBFH010000003">
    <property type="protein sequence ID" value="MBM7713628.1"/>
    <property type="molecule type" value="Genomic_DNA"/>
</dbReference>
<dbReference type="SMART" id="SM00028">
    <property type="entry name" value="TPR"/>
    <property type="match status" value="5"/>
</dbReference>
<organism evidence="4 5">
    <name type="scientific">Siminovitchia thermophila</name>
    <dbReference type="NCBI Taxonomy" id="1245522"/>
    <lineage>
        <taxon>Bacteria</taxon>
        <taxon>Bacillati</taxon>
        <taxon>Bacillota</taxon>
        <taxon>Bacilli</taxon>
        <taxon>Bacillales</taxon>
        <taxon>Bacillaceae</taxon>
        <taxon>Siminovitchia</taxon>
    </lineage>
</organism>
<evidence type="ECO:0000313" key="4">
    <source>
        <dbReference type="EMBL" id="MBM7713628.1"/>
    </source>
</evidence>
<dbReference type="RefSeq" id="WP_077113514.1">
    <property type="nucleotide sequence ID" value="NZ_JAFBFH010000003.1"/>
</dbReference>
<sequence>MTDAELMIQYIQTQNVDKAMQSFSRVKKYSSDEEKYSLAGQLAQYGFLEEAIELYESLLNQYPDLSDIRLSMSELLIEMGQEEKALLLLEKIPDTDELYGAALLLEADLYQMQGLYEVSEQKLLTAKQKFPDEPIIMYALGELYMSQGRFLDAGVCYKQLLSTGEHTVAGQNMDAKLAEALSSGGAFEDAIHYYEKALEEHQELNVLFGYGLTCYQAGNDQKAIKAFNELKQLDPDYTSLYLYLAKSYERVRELEKAIQIGKEGLAVDEFNPDLYAYTGTLLLKAGRSDEAESFLREALSLDPELSEAAKRLTRLLMKQERYHEVLEMTAMFKDNQDAEMRWDAAYSHQQLEQYSDALNEYKQAYNDLKHNPEFLKHFAYFLIEDGKAEEAVDIFHSLAEMEPENEEWHEWIDRLQD</sequence>
<keyword evidence="5" id="KW-1185">Reference proteome</keyword>
<keyword evidence="2 3" id="KW-0802">TPR repeat</keyword>
<dbReference type="InterPro" id="IPR019734">
    <property type="entry name" value="TPR_rpt"/>
</dbReference>
<comment type="caution">
    <text evidence="4">The sequence shown here is derived from an EMBL/GenBank/DDBJ whole genome shotgun (WGS) entry which is preliminary data.</text>
</comment>
<dbReference type="PROSITE" id="PS50005">
    <property type="entry name" value="TPR"/>
    <property type="match status" value="3"/>
</dbReference>
<keyword evidence="1" id="KW-0677">Repeat</keyword>
<accession>A0ABS2R1V7</accession>
<dbReference type="InterPro" id="IPR011990">
    <property type="entry name" value="TPR-like_helical_dom_sf"/>
</dbReference>
<name>A0ABS2R1V7_9BACI</name>
<feature type="repeat" description="TPR" evidence="3">
    <location>
        <begin position="204"/>
        <end position="237"/>
    </location>
</feature>
<evidence type="ECO:0000256" key="3">
    <source>
        <dbReference type="PROSITE-ProRule" id="PRU00339"/>
    </source>
</evidence>
<dbReference type="Proteomes" id="UP000823485">
    <property type="component" value="Unassembled WGS sequence"/>
</dbReference>
<reference evidence="4 5" key="1">
    <citation type="submission" date="2021-01" db="EMBL/GenBank/DDBJ databases">
        <title>Genomic Encyclopedia of Type Strains, Phase IV (KMG-IV): sequencing the most valuable type-strain genomes for metagenomic binning, comparative biology and taxonomic classification.</title>
        <authorList>
            <person name="Goeker M."/>
        </authorList>
    </citation>
    <scope>NUCLEOTIDE SEQUENCE [LARGE SCALE GENOMIC DNA]</scope>
    <source>
        <strain evidence="4 5">DSM 105453</strain>
    </source>
</reference>
<evidence type="ECO:0000256" key="2">
    <source>
        <dbReference type="ARBA" id="ARBA00022803"/>
    </source>
</evidence>
<dbReference type="PANTHER" id="PTHR44943:SF8">
    <property type="entry name" value="TPR REPEAT-CONTAINING PROTEIN MJ0263"/>
    <property type="match status" value="1"/>
</dbReference>
<dbReference type="Pfam" id="PF14559">
    <property type="entry name" value="TPR_19"/>
    <property type="match status" value="1"/>
</dbReference>
<gene>
    <name evidence="4" type="ORF">JOC94_000597</name>
</gene>
<dbReference type="SUPFAM" id="SSF48452">
    <property type="entry name" value="TPR-like"/>
    <property type="match status" value="2"/>
</dbReference>
<dbReference type="Pfam" id="PF13429">
    <property type="entry name" value="TPR_15"/>
    <property type="match status" value="1"/>
</dbReference>
<dbReference type="InterPro" id="IPR051685">
    <property type="entry name" value="Ycf3/AcsC/BcsC/TPR_MFPF"/>
</dbReference>
<dbReference type="Pfam" id="PF13432">
    <property type="entry name" value="TPR_16"/>
    <property type="match status" value="1"/>
</dbReference>
<feature type="repeat" description="TPR" evidence="3">
    <location>
        <begin position="272"/>
        <end position="305"/>
    </location>
</feature>
<evidence type="ECO:0000256" key="1">
    <source>
        <dbReference type="ARBA" id="ARBA00022737"/>
    </source>
</evidence>
<evidence type="ECO:0000313" key="5">
    <source>
        <dbReference type="Proteomes" id="UP000823485"/>
    </source>
</evidence>
<proteinExistence type="predicted"/>
<feature type="repeat" description="TPR" evidence="3">
    <location>
        <begin position="372"/>
        <end position="405"/>
    </location>
</feature>
<protein>
    <submittedName>
        <fullName evidence="4">Tetratricopeptide (TPR) repeat protein</fullName>
    </submittedName>
</protein>